<keyword evidence="2" id="KW-1185">Reference proteome</keyword>
<protein>
    <submittedName>
        <fullName evidence="1">Uncharacterized protein</fullName>
    </submittedName>
</protein>
<organism evidence="1 2">
    <name type="scientific">Aquarana catesbeiana</name>
    <name type="common">American bullfrog</name>
    <name type="synonym">Rana catesbeiana</name>
    <dbReference type="NCBI Taxonomy" id="8400"/>
    <lineage>
        <taxon>Eukaryota</taxon>
        <taxon>Metazoa</taxon>
        <taxon>Chordata</taxon>
        <taxon>Craniata</taxon>
        <taxon>Vertebrata</taxon>
        <taxon>Euteleostomi</taxon>
        <taxon>Amphibia</taxon>
        <taxon>Batrachia</taxon>
        <taxon>Anura</taxon>
        <taxon>Neobatrachia</taxon>
        <taxon>Ranoidea</taxon>
        <taxon>Ranidae</taxon>
        <taxon>Aquarana</taxon>
    </lineage>
</organism>
<evidence type="ECO:0000313" key="1">
    <source>
        <dbReference type="EMBL" id="PIO15667.1"/>
    </source>
</evidence>
<accession>A0A2G9QJC4</accession>
<evidence type="ECO:0000313" key="2">
    <source>
        <dbReference type="Proteomes" id="UP000228934"/>
    </source>
</evidence>
<sequence>MLTLGMGSGGKSTFGIPICVHLQNLAFFRGDITPSDEGKIKTVWTY</sequence>
<dbReference type="AlphaFoldDB" id="A0A2G9QJC4"/>
<gene>
    <name evidence="1" type="ORF">AB205_0033230</name>
</gene>
<reference evidence="2" key="1">
    <citation type="journal article" date="2017" name="Nat. Commun.">
        <title>The North American bullfrog draft genome provides insight into hormonal regulation of long noncoding RNA.</title>
        <authorList>
            <person name="Hammond S.A."/>
            <person name="Warren R.L."/>
            <person name="Vandervalk B.P."/>
            <person name="Kucuk E."/>
            <person name="Khan H."/>
            <person name="Gibb E.A."/>
            <person name="Pandoh P."/>
            <person name="Kirk H."/>
            <person name="Zhao Y."/>
            <person name="Jones M."/>
            <person name="Mungall A.J."/>
            <person name="Coope R."/>
            <person name="Pleasance S."/>
            <person name="Moore R.A."/>
            <person name="Holt R.A."/>
            <person name="Round J.M."/>
            <person name="Ohora S."/>
            <person name="Walle B.V."/>
            <person name="Veldhoen N."/>
            <person name="Helbing C.C."/>
            <person name="Birol I."/>
        </authorList>
    </citation>
    <scope>NUCLEOTIDE SEQUENCE [LARGE SCALE GENOMIC DNA]</scope>
</reference>
<name>A0A2G9QJC4_AQUCT</name>
<dbReference type="Proteomes" id="UP000228934">
    <property type="component" value="Unassembled WGS sequence"/>
</dbReference>
<dbReference type="EMBL" id="KV975063">
    <property type="protein sequence ID" value="PIO15667.1"/>
    <property type="molecule type" value="Genomic_DNA"/>
</dbReference>
<proteinExistence type="predicted"/>